<evidence type="ECO:0000313" key="2">
    <source>
        <dbReference type="Proteomes" id="UP000076154"/>
    </source>
</evidence>
<dbReference type="STRING" id="39966.A0A369JPR6"/>
<organism evidence="1 2">
    <name type="scientific">Hypsizygus marmoreus</name>
    <name type="common">White beech mushroom</name>
    <name type="synonym">Agaricus marmoreus</name>
    <dbReference type="NCBI Taxonomy" id="39966"/>
    <lineage>
        <taxon>Eukaryota</taxon>
        <taxon>Fungi</taxon>
        <taxon>Dikarya</taxon>
        <taxon>Basidiomycota</taxon>
        <taxon>Agaricomycotina</taxon>
        <taxon>Agaricomycetes</taxon>
        <taxon>Agaricomycetidae</taxon>
        <taxon>Agaricales</taxon>
        <taxon>Tricholomatineae</taxon>
        <taxon>Lyophyllaceae</taxon>
        <taxon>Hypsizygus</taxon>
    </lineage>
</organism>
<dbReference type="AlphaFoldDB" id="A0A369JPR6"/>
<reference evidence="1" key="1">
    <citation type="submission" date="2018-04" db="EMBL/GenBank/DDBJ databases">
        <title>Whole genome sequencing of Hypsizygus marmoreus.</title>
        <authorList>
            <person name="Choi I.-G."/>
            <person name="Min B."/>
            <person name="Kim J.-G."/>
            <person name="Kim S."/>
            <person name="Oh Y.-L."/>
            <person name="Kong W.-S."/>
            <person name="Park H."/>
            <person name="Jeong J."/>
            <person name="Song E.-S."/>
        </authorList>
    </citation>
    <scope>NUCLEOTIDE SEQUENCE [LARGE SCALE GENOMIC DNA]</scope>
    <source>
        <strain evidence="1">51987-8</strain>
    </source>
</reference>
<name>A0A369JPR6_HYPMA</name>
<dbReference type="EMBL" id="LUEZ02000058">
    <property type="protein sequence ID" value="RDB20766.1"/>
    <property type="molecule type" value="Genomic_DNA"/>
</dbReference>
<gene>
    <name evidence="1" type="ORF">Hypma_012171</name>
</gene>
<accession>A0A369JPR6</accession>
<dbReference type="Proteomes" id="UP000076154">
    <property type="component" value="Unassembled WGS sequence"/>
</dbReference>
<keyword evidence="2" id="KW-1185">Reference proteome</keyword>
<comment type="caution">
    <text evidence="1">The sequence shown here is derived from an EMBL/GenBank/DDBJ whole genome shotgun (WGS) entry which is preliminary data.</text>
</comment>
<dbReference type="InParanoid" id="A0A369JPR6"/>
<sequence>MVGAKQELHEFREEKIQAVKLILEVGHLFFHFHWLFSNTASPQKHVEQYSRWYEETTNNLAEEQVEAAGNRWIATRESTHQSAVSQRFLTLGYVEAGIQAIQWKGQLLRGGGLTDRRWNHIRPVLERDIQESREQRLASERLDLVKSRTQILNGVCRAYLRSVVPFEWLYHPGIDDLIKLTIID</sequence>
<protein>
    <submittedName>
        <fullName evidence="1">Uncharacterized protein</fullName>
    </submittedName>
</protein>
<evidence type="ECO:0000313" key="1">
    <source>
        <dbReference type="EMBL" id="RDB20766.1"/>
    </source>
</evidence>
<proteinExistence type="predicted"/>